<keyword evidence="2" id="KW-1185">Reference proteome</keyword>
<gene>
    <name evidence="1" type="ORF">PECUL_23A020313</name>
</gene>
<protein>
    <submittedName>
        <fullName evidence="1">Uncharacterized protein</fullName>
    </submittedName>
</protein>
<evidence type="ECO:0000313" key="1">
    <source>
        <dbReference type="EMBL" id="CAH2301946.1"/>
    </source>
</evidence>
<reference evidence="1" key="1">
    <citation type="submission" date="2022-03" db="EMBL/GenBank/DDBJ databases">
        <authorList>
            <person name="Alioto T."/>
            <person name="Alioto T."/>
            <person name="Gomez Garrido J."/>
        </authorList>
    </citation>
    <scope>NUCLEOTIDE SEQUENCE</scope>
</reference>
<sequence length="157" mass="18273">FFYYLPKIHKRLENPPGRPIISGIGSLTSNISQYVDFFLQQRVMMMCVTSDHRGKCGNYLLNLWIRRQNRPIAPKCTHHEIPTCIICGNAADQFLILYLCIVITVRKYICELDTCIARMEEAPKVRVDWFWGSNSSTCNSVWFTEFDGLQMNSRQMP</sequence>
<dbReference type="Proteomes" id="UP001295444">
    <property type="component" value="Chromosome 06"/>
</dbReference>
<evidence type="ECO:0000313" key="2">
    <source>
        <dbReference type="Proteomes" id="UP001295444"/>
    </source>
</evidence>
<accession>A0AAD1SHY2</accession>
<feature type="non-terminal residue" evidence="1">
    <location>
        <position position="1"/>
    </location>
</feature>
<dbReference type="EMBL" id="OW240917">
    <property type="protein sequence ID" value="CAH2301946.1"/>
    <property type="molecule type" value="Genomic_DNA"/>
</dbReference>
<name>A0AAD1SHY2_PELCU</name>
<proteinExistence type="predicted"/>
<dbReference type="AlphaFoldDB" id="A0AAD1SHY2"/>
<organism evidence="1 2">
    <name type="scientific">Pelobates cultripes</name>
    <name type="common">Western spadefoot toad</name>
    <dbReference type="NCBI Taxonomy" id="61616"/>
    <lineage>
        <taxon>Eukaryota</taxon>
        <taxon>Metazoa</taxon>
        <taxon>Chordata</taxon>
        <taxon>Craniata</taxon>
        <taxon>Vertebrata</taxon>
        <taxon>Euteleostomi</taxon>
        <taxon>Amphibia</taxon>
        <taxon>Batrachia</taxon>
        <taxon>Anura</taxon>
        <taxon>Pelobatoidea</taxon>
        <taxon>Pelobatidae</taxon>
        <taxon>Pelobates</taxon>
    </lineage>
</organism>